<comment type="similarity">
    <text evidence="1">Belongs to the carotenoid oxygenase family.</text>
</comment>
<keyword evidence="3" id="KW-0560">Oxidoreductase</keyword>
<dbReference type="Proteomes" id="UP001314170">
    <property type="component" value="Unassembled WGS sequence"/>
</dbReference>
<keyword evidence="2 5" id="KW-0479">Metal-binding</keyword>
<dbReference type="Pfam" id="PF03055">
    <property type="entry name" value="RPE65"/>
    <property type="match status" value="2"/>
</dbReference>
<evidence type="ECO:0000256" key="2">
    <source>
        <dbReference type="ARBA" id="ARBA00022723"/>
    </source>
</evidence>
<keyword evidence="7" id="KW-1185">Reference proteome</keyword>
<dbReference type="PANTHER" id="PTHR10543:SF101">
    <property type="entry name" value="9-CIS-EPOXYCAROTENOID DIOXYGENASE NCED6, CHLOROPLASTIC"/>
    <property type="match status" value="1"/>
</dbReference>
<accession>A0AAV1RJ29</accession>
<evidence type="ECO:0000256" key="5">
    <source>
        <dbReference type="PIRSR" id="PIRSR604294-1"/>
    </source>
</evidence>
<dbReference type="EMBL" id="CAWUPB010000994">
    <property type="protein sequence ID" value="CAK7336217.1"/>
    <property type="molecule type" value="Genomic_DNA"/>
</dbReference>
<dbReference type="PANTHER" id="PTHR10543">
    <property type="entry name" value="BETA-CAROTENE DIOXYGENASE"/>
    <property type="match status" value="1"/>
</dbReference>
<comment type="cofactor">
    <cofactor evidence="5">
        <name>Fe(2+)</name>
        <dbReference type="ChEBI" id="CHEBI:29033"/>
    </cofactor>
    <text evidence="5">Binds 1 Fe(2+) ion per subunit.</text>
</comment>
<reference evidence="6 7" key="1">
    <citation type="submission" date="2024-01" db="EMBL/GenBank/DDBJ databases">
        <authorList>
            <person name="Waweru B."/>
        </authorList>
    </citation>
    <scope>NUCLEOTIDE SEQUENCE [LARGE SCALE GENOMIC DNA]</scope>
</reference>
<dbReference type="GO" id="GO:0046872">
    <property type="term" value="F:metal ion binding"/>
    <property type="evidence" value="ECO:0007669"/>
    <property type="project" value="UniProtKB-KW"/>
</dbReference>
<comment type="caution">
    <text evidence="6">The sequence shown here is derived from an EMBL/GenBank/DDBJ whole genome shotgun (WGS) entry which is preliminary data.</text>
</comment>
<evidence type="ECO:0000256" key="3">
    <source>
        <dbReference type="ARBA" id="ARBA00022964"/>
    </source>
</evidence>
<feature type="binding site" evidence="5">
    <location>
        <position position="451"/>
    </location>
    <ligand>
        <name>Fe cation</name>
        <dbReference type="ChEBI" id="CHEBI:24875"/>
        <note>catalytic</note>
    </ligand>
</feature>
<dbReference type="GO" id="GO:0016121">
    <property type="term" value="P:carotene catabolic process"/>
    <property type="evidence" value="ECO:0007669"/>
    <property type="project" value="TreeGrafter"/>
</dbReference>
<dbReference type="AlphaFoldDB" id="A0AAV1RJ29"/>
<evidence type="ECO:0008006" key="8">
    <source>
        <dbReference type="Google" id="ProtNLM"/>
    </source>
</evidence>
<feature type="binding site" evidence="5">
    <location>
        <position position="671"/>
    </location>
    <ligand>
        <name>Fe cation</name>
        <dbReference type="ChEBI" id="CHEBI:24875"/>
        <note>catalytic</note>
    </ligand>
</feature>
<dbReference type="GO" id="GO:0009570">
    <property type="term" value="C:chloroplast stroma"/>
    <property type="evidence" value="ECO:0007669"/>
    <property type="project" value="TreeGrafter"/>
</dbReference>
<feature type="binding site" evidence="5">
    <location>
        <position position="402"/>
    </location>
    <ligand>
        <name>Fe cation</name>
        <dbReference type="ChEBI" id="CHEBI:24875"/>
        <note>catalytic</note>
    </ligand>
</feature>
<sequence>MTTPSCFAVLDQGGNILKKMKPHTSTISDDVAITCIAETVDVLNFANLISTLTINGDTQIWTVILSTNNNGDVNKSSTLKLIESLSSKRFQNFHQPTFFGRKYFLEFFLQAMQGSLHFSTTTTPPAPSISKHSPLIKCKIIINPSKKSTVSPIKLPTSPPVPLPEVATPVLESEPTSFPIKKPSFPTHLNPFQSLVAAVLDKIEASLIVPFEKNLVLPKTVDPAVQISGNFAPVQECPVRHSLEVEGQIPDAVRGVYLRNGANPLHAPTGGHHLFDGDGMIHAVTLGVGNRASYSCRYTRTSRLEQEAELGRHLFPKPIGELHGHLGLARLALFMARAGVGLVDGTRGSGVANAGLVNFNGRLLAMSEDDLPYHIKIKSDGDLETIGRFNFDGQLDCPMIAHPKVDPITGELHALSYNVTKKPYLKYFRFDTCGKKSRDLNVTLDQPTMIHDFAITKNFVLIPDHQVVFKLSEMIRGGSPAIYDQNKTSRFGILSKTDVDESGMQWIDRVVRGPPDSIFNQSECPLRSELSEIRLNLTTGGSTRRVIVSGMNLEAGQVNRGLLGQKTRFVYLAIAEPWPKCSGIAKVDLETNEVTKFMYGAGRFGGEPCYVPKNGNIDSNEISSDDDGEGFILGFVRDEKKERSELVIVNSSSMEQVASVKIPTRVPYGFHGTFVNLGT</sequence>
<gene>
    <name evidence="6" type="ORF">DCAF_LOCUS11224</name>
</gene>
<organism evidence="6 7">
    <name type="scientific">Dovyalis caffra</name>
    <dbReference type="NCBI Taxonomy" id="77055"/>
    <lineage>
        <taxon>Eukaryota</taxon>
        <taxon>Viridiplantae</taxon>
        <taxon>Streptophyta</taxon>
        <taxon>Embryophyta</taxon>
        <taxon>Tracheophyta</taxon>
        <taxon>Spermatophyta</taxon>
        <taxon>Magnoliopsida</taxon>
        <taxon>eudicotyledons</taxon>
        <taxon>Gunneridae</taxon>
        <taxon>Pentapetalae</taxon>
        <taxon>rosids</taxon>
        <taxon>fabids</taxon>
        <taxon>Malpighiales</taxon>
        <taxon>Salicaceae</taxon>
        <taxon>Flacourtieae</taxon>
        <taxon>Dovyalis</taxon>
    </lineage>
</organism>
<evidence type="ECO:0000256" key="1">
    <source>
        <dbReference type="ARBA" id="ARBA00006787"/>
    </source>
</evidence>
<evidence type="ECO:0000313" key="6">
    <source>
        <dbReference type="EMBL" id="CAK7336217.1"/>
    </source>
</evidence>
<evidence type="ECO:0000256" key="4">
    <source>
        <dbReference type="ARBA" id="ARBA00023004"/>
    </source>
</evidence>
<keyword evidence="3" id="KW-0223">Dioxygenase</keyword>
<protein>
    <recommendedName>
        <fullName evidence="8">9-cis-epoxycarotenoid dioxygenase</fullName>
    </recommendedName>
</protein>
<keyword evidence="4 5" id="KW-0408">Iron</keyword>
<evidence type="ECO:0000313" key="7">
    <source>
        <dbReference type="Proteomes" id="UP001314170"/>
    </source>
</evidence>
<dbReference type="InterPro" id="IPR004294">
    <property type="entry name" value="Carotenoid_Oase"/>
</dbReference>
<name>A0AAV1RJ29_9ROSI</name>
<dbReference type="GO" id="GO:0010436">
    <property type="term" value="F:carotenoid dioxygenase activity"/>
    <property type="evidence" value="ECO:0007669"/>
    <property type="project" value="TreeGrafter"/>
</dbReference>
<proteinExistence type="inferred from homology"/>